<dbReference type="OrthoDB" id="2328924at2759"/>
<reference evidence="4 5" key="1">
    <citation type="submission" date="2019-01" db="EMBL/GenBank/DDBJ databases">
        <authorList>
            <person name="Ferrante I. M."/>
        </authorList>
    </citation>
    <scope>NUCLEOTIDE SEQUENCE [LARGE SCALE GENOMIC DNA]</scope>
    <source>
        <strain evidence="4 5">B856</strain>
    </source>
</reference>
<evidence type="ECO:0000256" key="2">
    <source>
        <dbReference type="ARBA" id="ARBA00022723"/>
    </source>
</evidence>
<dbReference type="Gene3D" id="2.60.120.620">
    <property type="entry name" value="q2cbj1_9rhob like domain"/>
    <property type="match status" value="1"/>
</dbReference>
<dbReference type="SUPFAM" id="SSF51197">
    <property type="entry name" value="Clavaminate synthase-like"/>
    <property type="match status" value="1"/>
</dbReference>
<dbReference type="AlphaFoldDB" id="A0A448Z124"/>
<evidence type="ECO:0000313" key="4">
    <source>
        <dbReference type="EMBL" id="VEU35783.1"/>
    </source>
</evidence>
<sequence length="415" mass="45440">MPHPSARNAAAVSFSRRISVLVWMVLFAGRQLRIPAARAFATGSVSNSRRAASASASALLETPKATATSPPLATATATRLRSTLAMETGNATTTEAPETKREYPIEMSDDEKYLFDLNGYLIVRGVLTPEEVDEANAAIDRHADEMIERSDADLRNAKRGTKYSGQGPGRMDLGRCLEWGETDSRVFRSILAHPRLVPVFHGILGKGYRMDHLPMVLAQNKGSEGFQLHGGTIDCNSGAYNPFLAYHCSNGAITTALLGCNVILRDHNPGDGGFCIVPGSHKSNFRMPKGMVDGERYEEFVVQPATKAGDVILFSEGTVHGAKPWTSDEQRRTALFRFSPATNVYGRSYFGHEGGGWPSAMYEGLTPAQKAVLEPPYANRLDRPNILDDAESVEITTRNARKKQHDRDVFGTKYF</sequence>
<dbReference type="InterPro" id="IPR008775">
    <property type="entry name" value="Phytyl_CoA_dOase-like"/>
</dbReference>
<gene>
    <name evidence="4" type="ORF">PSNMU_V1.4_AUG-EV-PASAV3_0025290</name>
</gene>
<protein>
    <submittedName>
        <fullName evidence="4">Uncharacterized protein</fullName>
    </submittedName>
</protein>
<name>A0A448Z124_9STRA</name>
<comment type="cofactor">
    <cofactor evidence="1">
        <name>Fe cation</name>
        <dbReference type="ChEBI" id="CHEBI:24875"/>
    </cofactor>
</comment>
<evidence type="ECO:0000256" key="3">
    <source>
        <dbReference type="ARBA" id="ARBA00023004"/>
    </source>
</evidence>
<keyword evidence="2" id="KW-0479">Metal-binding</keyword>
<dbReference type="Pfam" id="PF05721">
    <property type="entry name" value="PhyH"/>
    <property type="match status" value="1"/>
</dbReference>
<keyword evidence="3" id="KW-0408">Iron</keyword>
<evidence type="ECO:0000313" key="5">
    <source>
        <dbReference type="Proteomes" id="UP000291116"/>
    </source>
</evidence>
<evidence type="ECO:0000256" key="1">
    <source>
        <dbReference type="ARBA" id="ARBA00001962"/>
    </source>
</evidence>
<dbReference type="GO" id="GO:0046872">
    <property type="term" value="F:metal ion binding"/>
    <property type="evidence" value="ECO:0007669"/>
    <property type="project" value="UniProtKB-KW"/>
</dbReference>
<dbReference type="PANTHER" id="PTHR20883">
    <property type="entry name" value="PHYTANOYL-COA DIOXYGENASE DOMAIN CONTAINING 1"/>
    <property type="match status" value="1"/>
</dbReference>
<dbReference type="Proteomes" id="UP000291116">
    <property type="component" value="Unassembled WGS sequence"/>
</dbReference>
<organism evidence="4 5">
    <name type="scientific">Pseudo-nitzschia multistriata</name>
    <dbReference type="NCBI Taxonomy" id="183589"/>
    <lineage>
        <taxon>Eukaryota</taxon>
        <taxon>Sar</taxon>
        <taxon>Stramenopiles</taxon>
        <taxon>Ochrophyta</taxon>
        <taxon>Bacillariophyta</taxon>
        <taxon>Bacillariophyceae</taxon>
        <taxon>Bacillariophycidae</taxon>
        <taxon>Bacillariales</taxon>
        <taxon>Bacillariaceae</taxon>
        <taxon>Pseudo-nitzschia</taxon>
    </lineage>
</organism>
<keyword evidence="5" id="KW-1185">Reference proteome</keyword>
<proteinExistence type="predicted"/>
<dbReference type="PANTHER" id="PTHR20883:SF15">
    <property type="entry name" value="PHYTANOYL-COA DIOXYGENASE DOMAIN-CONTAINING PROTEIN 1"/>
    <property type="match status" value="1"/>
</dbReference>
<dbReference type="EMBL" id="CAACVS010000069">
    <property type="protein sequence ID" value="VEU35783.1"/>
    <property type="molecule type" value="Genomic_DNA"/>
</dbReference>
<accession>A0A448Z124</accession>